<gene>
    <name evidence="1" type="ORF">ERUC_LOCUS36814</name>
</gene>
<evidence type="ECO:0000313" key="1">
    <source>
        <dbReference type="EMBL" id="CAH8384331.1"/>
    </source>
</evidence>
<organism evidence="1 2">
    <name type="scientific">Eruca vesicaria subsp. sativa</name>
    <name type="common">Garden rocket</name>
    <name type="synonym">Eruca sativa</name>
    <dbReference type="NCBI Taxonomy" id="29727"/>
    <lineage>
        <taxon>Eukaryota</taxon>
        <taxon>Viridiplantae</taxon>
        <taxon>Streptophyta</taxon>
        <taxon>Embryophyta</taxon>
        <taxon>Tracheophyta</taxon>
        <taxon>Spermatophyta</taxon>
        <taxon>Magnoliopsida</taxon>
        <taxon>eudicotyledons</taxon>
        <taxon>Gunneridae</taxon>
        <taxon>Pentapetalae</taxon>
        <taxon>rosids</taxon>
        <taxon>malvids</taxon>
        <taxon>Brassicales</taxon>
        <taxon>Brassicaceae</taxon>
        <taxon>Brassiceae</taxon>
        <taxon>Eruca</taxon>
    </lineage>
</organism>
<name>A0ABC8LLA0_ERUVS</name>
<dbReference type="PANTHER" id="PTHR36765:SF1">
    <property type="entry name" value="EXPRESSED PROTEIN"/>
    <property type="match status" value="1"/>
</dbReference>
<dbReference type="Proteomes" id="UP001642260">
    <property type="component" value="Unassembled WGS sequence"/>
</dbReference>
<accession>A0ABC8LLA0</accession>
<sequence length="146" mass="16144">MADSSSEEEDPKWKAAINSIATTTVYVVSATKPAAVKKLLMEDFVKDPINVPEDIKPENDCDGRLFKRCSTGIIFDHVDELEGPKKKPNLRPGREDLMEALKSLRNEKNDGSDILSAAMEAAKKASYRTRIEAKEAAAKAKAKKEH</sequence>
<reference evidence="1 2" key="1">
    <citation type="submission" date="2022-03" db="EMBL/GenBank/DDBJ databases">
        <authorList>
            <person name="Macdonald S."/>
            <person name="Ahmed S."/>
            <person name="Newling K."/>
        </authorList>
    </citation>
    <scope>NUCLEOTIDE SEQUENCE [LARGE SCALE GENOMIC DNA]</scope>
</reference>
<protein>
    <recommendedName>
        <fullName evidence="3">PH domain-containing protein</fullName>
    </recommendedName>
</protein>
<dbReference type="EMBL" id="CAKOAT010612932">
    <property type="protein sequence ID" value="CAH8384331.1"/>
    <property type="molecule type" value="Genomic_DNA"/>
</dbReference>
<comment type="caution">
    <text evidence="1">The sequence shown here is derived from an EMBL/GenBank/DDBJ whole genome shotgun (WGS) entry which is preliminary data.</text>
</comment>
<evidence type="ECO:0000313" key="2">
    <source>
        <dbReference type="Proteomes" id="UP001642260"/>
    </source>
</evidence>
<dbReference type="PANTHER" id="PTHR36765">
    <property type="entry name" value="EXPRESSED PROTEIN"/>
    <property type="match status" value="1"/>
</dbReference>
<evidence type="ECO:0008006" key="3">
    <source>
        <dbReference type="Google" id="ProtNLM"/>
    </source>
</evidence>
<dbReference type="AlphaFoldDB" id="A0ABC8LLA0"/>
<proteinExistence type="predicted"/>
<keyword evidence="2" id="KW-1185">Reference proteome</keyword>